<feature type="domain" description="MacB-like periplasmic core" evidence="9">
    <location>
        <begin position="21"/>
        <end position="232"/>
    </location>
</feature>
<dbReference type="PANTHER" id="PTHR30572:SF4">
    <property type="entry name" value="ABC TRANSPORTER PERMEASE YTRF"/>
    <property type="match status" value="1"/>
</dbReference>
<dbReference type="Pfam" id="PF02687">
    <property type="entry name" value="FtsX"/>
    <property type="match status" value="1"/>
</dbReference>
<dbReference type="RefSeq" id="WP_157458659.1">
    <property type="nucleotide sequence ID" value="NZ_WQLB01000007.1"/>
</dbReference>
<evidence type="ECO:0000256" key="2">
    <source>
        <dbReference type="ARBA" id="ARBA00022475"/>
    </source>
</evidence>
<reference evidence="10 11" key="1">
    <citation type="submission" date="2019-12" db="EMBL/GenBank/DDBJ databases">
        <title>Deinococcus sp. HMF7620 Genome sequencing and assembly.</title>
        <authorList>
            <person name="Kang H."/>
            <person name="Kim H."/>
            <person name="Joh K."/>
        </authorList>
    </citation>
    <scope>NUCLEOTIDE SEQUENCE [LARGE SCALE GENOMIC DNA]</scope>
    <source>
        <strain evidence="10 11">HMF7620</strain>
    </source>
</reference>
<dbReference type="PANTHER" id="PTHR30572">
    <property type="entry name" value="MEMBRANE COMPONENT OF TRANSPORTER-RELATED"/>
    <property type="match status" value="1"/>
</dbReference>
<accession>A0A7C9HZ38</accession>
<proteinExistence type="inferred from homology"/>
<feature type="transmembrane region" description="Helical" evidence="7">
    <location>
        <begin position="21"/>
        <end position="41"/>
    </location>
</feature>
<dbReference type="GO" id="GO:0005886">
    <property type="term" value="C:plasma membrane"/>
    <property type="evidence" value="ECO:0007669"/>
    <property type="project" value="UniProtKB-SubCell"/>
</dbReference>
<dbReference type="AlphaFoldDB" id="A0A7C9HZ38"/>
<dbReference type="Proteomes" id="UP000483286">
    <property type="component" value="Unassembled WGS sequence"/>
</dbReference>
<dbReference type="Pfam" id="PF12704">
    <property type="entry name" value="MacB_PCD"/>
    <property type="match status" value="1"/>
</dbReference>
<evidence type="ECO:0000256" key="6">
    <source>
        <dbReference type="ARBA" id="ARBA00038076"/>
    </source>
</evidence>
<evidence type="ECO:0000256" key="1">
    <source>
        <dbReference type="ARBA" id="ARBA00004651"/>
    </source>
</evidence>
<keyword evidence="3 7" id="KW-0812">Transmembrane</keyword>
<evidence type="ECO:0000256" key="3">
    <source>
        <dbReference type="ARBA" id="ARBA00022692"/>
    </source>
</evidence>
<comment type="caution">
    <text evidence="10">The sequence shown here is derived from an EMBL/GenBank/DDBJ whole genome shotgun (WGS) entry which is preliminary data.</text>
</comment>
<dbReference type="InterPro" id="IPR003838">
    <property type="entry name" value="ABC3_permease_C"/>
</dbReference>
<evidence type="ECO:0000313" key="11">
    <source>
        <dbReference type="Proteomes" id="UP000483286"/>
    </source>
</evidence>
<evidence type="ECO:0000259" key="8">
    <source>
        <dbReference type="Pfam" id="PF02687"/>
    </source>
</evidence>
<keyword evidence="11" id="KW-1185">Reference proteome</keyword>
<sequence length="387" mass="40502">MTPTDLWRLAWRGLTRRRVRTFLTALGITVAVASMVIFLSLGEGIRKVFVTELGGIGPDIQVSLTPLSQGLAMHPNLPQKTVQDLQALAPDLGIQTVTPVIMAVRGSLDPTQSAVLYGLPAENGGIGAVFPNSKVAQGRTLQASDNPAGAAVVGAKAAKNLNLGLGSRLNLNRRSSVKVVGVLAPESGLVDNFIFLPLTTLQASEGAQDRVSLVAVKLNNPREARAVAGRISERLNLEAATQSDFLSFVERALRISDAVRFGISLIALVVGGLAVANTVMMGVFERTREFATLRAIGARPSFVRALVLTESLLLSLVGGVCGVLLGLLGIAGVNLYTQDLAGIDAAALTPRLTLLALGISFLLGLLSGLLPARSASRLNITEALGRV</sequence>
<keyword evidence="2" id="KW-1003">Cell membrane</keyword>
<dbReference type="InterPro" id="IPR025857">
    <property type="entry name" value="MacB_PCD"/>
</dbReference>
<keyword evidence="5 7" id="KW-0472">Membrane</keyword>
<feature type="transmembrane region" description="Helical" evidence="7">
    <location>
        <begin position="352"/>
        <end position="370"/>
    </location>
</feature>
<dbReference type="EMBL" id="WQLB01000007">
    <property type="protein sequence ID" value="MVN86615.1"/>
    <property type="molecule type" value="Genomic_DNA"/>
</dbReference>
<protein>
    <submittedName>
        <fullName evidence="10">FtsX-like permease family protein</fullName>
    </submittedName>
</protein>
<dbReference type="GO" id="GO:0022857">
    <property type="term" value="F:transmembrane transporter activity"/>
    <property type="evidence" value="ECO:0007669"/>
    <property type="project" value="TreeGrafter"/>
</dbReference>
<feature type="transmembrane region" description="Helical" evidence="7">
    <location>
        <begin position="305"/>
        <end position="332"/>
    </location>
</feature>
<comment type="similarity">
    <text evidence="6">Belongs to the ABC-4 integral membrane protein family.</text>
</comment>
<evidence type="ECO:0000313" key="10">
    <source>
        <dbReference type="EMBL" id="MVN86615.1"/>
    </source>
</evidence>
<dbReference type="InterPro" id="IPR050250">
    <property type="entry name" value="Macrolide_Exporter_MacB"/>
</dbReference>
<evidence type="ECO:0000259" key="9">
    <source>
        <dbReference type="Pfam" id="PF12704"/>
    </source>
</evidence>
<comment type="subcellular location">
    <subcellularLocation>
        <location evidence="1">Cell membrane</location>
        <topology evidence="1">Multi-pass membrane protein</topology>
    </subcellularLocation>
</comment>
<evidence type="ECO:0000256" key="7">
    <source>
        <dbReference type="SAM" id="Phobius"/>
    </source>
</evidence>
<gene>
    <name evidence="10" type="ORF">GO986_07535</name>
</gene>
<keyword evidence="4 7" id="KW-1133">Transmembrane helix</keyword>
<feature type="transmembrane region" description="Helical" evidence="7">
    <location>
        <begin position="261"/>
        <end position="284"/>
    </location>
</feature>
<name>A0A7C9HZ38_9DEIO</name>
<evidence type="ECO:0000256" key="5">
    <source>
        <dbReference type="ARBA" id="ARBA00023136"/>
    </source>
</evidence>
<organism evidence="10 11">
    <name type="scientific">Deinococcus arboris</name>
    <dbReference type="NCBI Taxonomy" id="2682977"/>
    <lineage>
        <taxon>Bacteria</taxon>
        <taxon>Thermotogati</taxon>
        <taxon>Deinococcota</taxon>
        <taxon>Deinococci</taxon>
        <taxon>Deinococcales</taxon>
        <taxon>Deinococcaceae</taxon>
        <taxon>Deinococcus</taxon>
    </lineage>
</organism>
<feature type="domain" description="ABC3 transporter permease C-terminal" evidence="8">
    <location>
        <begin position="263"/>
        <end position="380"/>
    </location>
</feature>
<evidence type="ECO:0000256" key="4">
    <source>
        <dbReference type="ARBA" id="ARBA00022989"/>
    </source>
</evidence>